<reference evidence="1" key="1">
    <citation type="submission" date="2021-03" db="EMBL/GenBank/DDBJ databases">
        <title>Evolutionary priming and transition to the ectomycorrhizal habit in an iconic lineage of mushroom-forming fungi: is preadaptation a requirement?</title>
        <authorList>
            <consortium name="DOE Joint Genome Institute"/>
            <person name="Looney B.P."/>
            <person name="Miyauchi S."/>
            <person name="Morin E."/>
            <person name="Drula E."/>
            <person name="Courty P.E."/>
            <person name="Chicoki N."/>
            <person name="Fauchery L."/>
            <person name="Kohler A."/>
            <person name="Kuo A."/>
            <person name="LaButti K."/>
            <person name="Pangilinan J."/>
            <person name="Lipzen A."/>
            <person name="Riley R."/>
            <person name="Andreopoulos W."/>
            <person name="He G."/>
            <person name="Johnson J."/>
            <person name="Barry K.W."/>
            <person name="Grigoriev I.V."/>
            <person name="Nagy L."/>
            <person name="Hibbett D."/>
            <person name="Henrissat B."/>
            <person name="Matheny P.B."/>
            <person name="Labbe J."/>
            <person name="Martin A.F."/>
        </authorList>
    </citation>
    <scope>NUCLEOTIDE SEQUENCE</scope>
    <source>
        <strain evidence="1">BPL698</strain>
    </source>
</reference>
<sequence length="388" mass="42897">MDYDRKSAVSSFYGGRRSSADALNRDYAPPPPTSDQRARRDSSSSFFNPTGAEALPTGAAEPARVHSAGYNRMSYFDAGREEPVKGGYDEVERPNEGGWDIYADFNNAGPRYSHAFGLGQTEPSYQQLPSPRSAKMDEGSAGPVEMVTVPALGAEWGKDELKAMTKRGRREEKSEDRSRKWKAFNRGQYGLCGRKWLTRRTLVFVIFALCAAIAIVLAFVIPRVPSFAINGSTPLVPATGWFNTSIPAQFSRFPANFSFPALISLQVDTSGNFLPLVFKHLDAQVYDLDSFRLVGTGHLNHTKLPAKQFTDIQMPLNFTYLATNDSDLTWINWYNACKNKIQYNGGVRPGLRFRLNIDMDIAGLPTMHSTATTITNAPCPIELPNNAG</sequence>
<protein>
    <submittedName>
        <fullName evidence="1">Uncharacterized protein</fullName>
    </submittedName>
</protein>
<proteinExistence type="predicted"/>
<comment type="caution">
    <text evidence="1">The sequence shown here is derived from an EMBL/GenBank/DDBJ whole genome shotgun (WGS) entry which is preliminary data.</text>
</comment>
<gene>
    <name evidence="1" type="ORF">F5148DRAFT_980608</name>
</gene>
<name>A0ACC0U8J5_9AGAM</name>
<keyword evidence="2" id="KW-1185">Reference proteome</keyword>
<dbReference type="EMBL" id="JAGFNK010000105">
    <property type="protein sequence ID" value="KAI9507971.1"/>
    <property type="molecule type" value="Genomic_DNA"/>
</dbReference>
<evidence type="ECO:0000313" key="1">
    <source>
        <dbReference type="EMBL" id="KAI9507971.1"/>
    </source>
</evidence>
<evidence type="ECO:0000313" key="2">
    <source>
        <dbReference type="Proteomes" id="UP001207468"/>
    </source>
</evidence>
<accession>A0ACC0U8J5</accession>
<dbReference type="Proteomes" id="UP001207468">
    <property type="component" value="Unassembled WGS sequence"/>
</dbReference>
<organism evidence="1 2">
    <name type="scientific">Russula earlei</name>
    <dbReference type="NCBI Taxonomy" id="71964"/>
    <lineage>
        <taxon>Eukaryota</taxon>
        <taxon>Fungi</taxon>
        <taxon>Dikarya</taxon>
        <taxon>Basidiomycota</taxon>
        <taxon>Agaricomycotina</taxon>
        <taxon>Agaricomycetes</taxon>
        <taxon>Russulales</taxon>
        <taxon>Russulaceae</taxon>
        <taxon>Russula</taxon>
    </lineage>
</organism>